<dbReference type="RefSeq" id="WP_377022237.1">
    <property type="nucleotide sequence ID" value="NZ_JBHLTS010000020.1"/>
</dbReference>
<dbReference type="EMBL" id="JBHLTS010000020">
    <property type="protein sequence ID" value="MFC0514387.1"/>
    <property type="molecule type" value="Genomic_DNA"/>
</dbReference>
<keyword evidence="3" id="KW-1185">Reference proteome</keyword>
<proteinExistence type="predicted"/>
<evidence type="ECO:0000313" key="3">
    <source>
        <dbReference type="Proteomes" id="UP001589828"/>
    </source>
</evidence>
<evidence type="ECO:0000313" key="2">
    <source>
        <dbReference type="EMBL" id="MFC0514387.1"/>
    </source>
</evidence>
<dbReference type="Proteomes" id="UP001589828">
    <property type="component" value="Unassembled WGS sequence"/>
</dbReference>
<keyword evidence="1" id="KW-0732">Signal</keyword>
<gene>
    <name evidence="2" type="ORF">ACFFGT_09255</name>
</gene>
<feature type="chain" id="PRO_5046751623" evidence="1">
    <location>
        <begin position="21"/>
        <end position="132"/>
    </location>
</feature>
<sequence length="132" mass="15162">MKKLKVFILMFLAFAGLNIAFKPDSNRMHVLSNFVFFDNNNTVYLKPGDYKLLREDEKFLSLSITNTQKADSIQQLTDPTIEFYFDLHKFKARGIDVVSSAVPQGADYFFPLVHGKNTLLFFKDNNLALSKI</sequence>
<evidence type="ECO:0000256" key="1">
    <source>
        <dbReference type="SAM" id="SignalP"/>
    </source>
</evidence>
<comment type="caution">
    <text evidence="2">The sequence shown here is derived from an EMBL/GenBank/DDBJ whole genome shotgun (WGS) entry which is preliminary data.</text>
</comment>
<accession>A0ABV6L4M3</accession>
<reference evidence="2 3" key="1">
    <citation type="submission" date="2024-09" db="EMBL/GenBank/DDBJ databases">
        <authorList>
            <person name="Sun Q."/>
            <person name="Mori K."/>
        </authorList>
    </citation>
    <scope>NUCLEOTIDE SEQUENCE [LARGE SCALE GENOMIC DNA]</scope>
    <source>
        <strain evidence="2 3">NCAIM B.02415</strain>
    </source>
</reference>
<organism evidence="2 3">
    <name type="scientific">Mucilaginibacter angelicae</name>
    <dbReference type="NCBI Taxonomy" id="869718"/>
    <lineage>
        <taxon>Bacteria</taxon>
        <taxon>Pseudomonadati</taxon>
        <taxon>Bacteroidota</taxon>
        <taxon>Sphingobacteriia</taxon>
        <taxon>Sphingobacteriales</taxon>
        <taxon>Sphingobacteriaceae</taxon>
        <taxon>Mucilaginibacter</taxon>
    </lineage>
</organism>
<feature type="signal peptide" evidence="1">
    <location>
        <begin position="1"/>
        <end position="20"/>
    </location>
</feature>
<name>A0ABV6L4M3_9SPHI</name>
<protein>
    <submittedName>
        <fullName evidence="2">Uncharacterized protein</fullName>
    </submittedName>
</protein>